<keyword evidence="1" id="KW-0472">Membrane</keyword>
<proteinExistence type="predicted"/>
<keyword evidence="1" id="KW-0812">Transmembrane</keyword>
<evidence type="ECO:0000313" key="3">
    <source>
        <dbReference type="Proteomes" id="UP001221757"/>
    </source>
</evidence>
<dbReference type="AlphaFoldDB" id="A0AAD7DZG5"/>
<name>A0AAD7DZG5_MYCRO</name>
<keyword evidence="3" id="KW-1185">Reference proteome</keyword>
<organism evidence="2 3">
    <name type="scientific">Mycena rosella</name>
    <name type="common">Pink bonnet</name>
    <name type="synonym">Agaricus rosellus</name>
    <dbReference type="NCBI Taxonomy" id="1033263"/>
    <lineage>
        <taxon>Eukaryota</taxon>
        <taxon>Fungi</taxon>
        <taxon>Dikarya</taxon>
        <taxon>Basidiomycota</taxon>
        <taxon>Agaricomycotina</taxon>
        <taxon>Agaricomycetes</taxon>
        <taxon>Agaricomycetidae</taxon>
        <taxon>Agaricales</taxon>
        <taxon>Marasmiineae</taxon>
        <taxon>Mycenaceae</taxon>
        <taxon>Mycena</taxon>
    </lineage>
</organism>
<protein>
    <submittedName>
        <fullName evidence="2">Uncharacterized protein</fullName>
    </submittedName>
</protein>
<evidence type="ECO:0000313" key="2">
    <source>
        <dbReference type="EMBL" id="KAJ7703305.1"/>
    </source>
</evidence>
<evidence type="ECO:0000256" key="1">
    <source>
        <dbReference type="SAM" id="Phobius"/>
    </source>
</evidence>
<comment type="caution">
    <text evidence="2">The sequence shown here is derived from an EMBL/GenBank/DDBJ whole genome shotgun (WGS) entry which is preliminary data.</text>
</comment>
<feature type="transmembrane region" description="Helical" evidence="1">
    <location>
        <begin position="6"/>
        <end position="24"/>
    </location>
</feature>
<keyword evidence="1" id="KW-1133">Transmembrane helix</keyword>
<sequence>MPERTGPGFTLTFGGLLASVMIALKLKEGLDDYKQVSTDEEGRVALGGPPPVYRDQQDIDGDDAEAISLINTEIRVARPKRQRAKCCVCCGLNCGLFWKAFGIVVAIFAVWNAFKLIRWAVTPSPTGLEDMPEFSTSLGCVSAPYIYTGAPVAFSVAVGTQNADHGLDVRGGAVGTIIVLEGAPTATEIKYEVTVRTDDEALLDDLQVPTPENPGTKKSRAIISTPHPAEGKCMRYDLKIFVPPNLKKLHVASHAIAHVQFDPESHIQLDDFFVTLFASSDQNIILPHNNLRAHQMSLEIYEGWIVGDAAIVSSTKITTQRGHGIMNVRVHPTDPVDPESPEVAQLRTTSGSGRTDVFYVDHDADVHRPISSVHLSSMNADMYLTYRDAHFTGLVQLDSTSYTATGLQPLAPVEKHDKWTHWAGDKEGKDEIQVNSRKWVGLYF</sequence>
<reference evidence="2" key="1">
    <citation type="submission" date="2023-03" db="EMBL/GenBank/DDBJ databases">
        <title>Massive genome expansion in bonnet fungi (Mycena s.s.) driven by repeated elements and novel gene families across ecological guilds.</title>
        <authorList>
            <consortium name="Lawrence Berkeley National Laboratory"/>
            <person name="Harder C.B."/>
            <person name="Miyauchi S."/>
            <person name="Viragh M."/>
            <person name="Kuo A."/>
            <person name="Thoen E."/>
            <person name="Andreopoulos B."/>
            <person name="Lu D."/>
            <person name="Skrede I."/>
            <person name="Drula E."/>
            <person name="Henrissat B."/>
            <person name="Morin E."/>
            <person name="Kohler A."/>
            <person name="Barry K."/>
            <person name="LaButti K."/>
            <person name="Morin E."/>
            <person name="Salamov A."/>
            <person name="Lipzen A."/>
            <person name="Mereny Z."/>
            <person name="Hegedus B."/>
            <person name="Baldrian P."/>
            <person name="Stursova M."/>
            <person name="Weitz H."/>
            <person name="Taylor A."/>
            <person name="Grigoriev I.V."/>
            <person name="Nagy L.G."/>
            <person name="Martin F."/>
            <person name="Kauserud H."/>
        </authorList>
    </citation>
    <scope>NUCLEOTIDE SEQUENCE</scope>
    <source>
        <strain evidence="2">CBHHK067</strain>
    </source>
</reference>
<gene>
    <name evidence="2" type="ORF">B0H17DRAFT_1042654</name>
</gene>
<dbReference type="Proteomes" id="UP001221757">
    <property type="component" value="Unassembled WGS sequence"/>
</dbReference>
<feature type="transmembrane region" description="Helical" evidence="1">
    <location>
        <begin position="86"/>
        <end position="111"/>
    </location>
</feature>
<accession>A0AAD7DZG5</accession>
<dbReference type="EMBL" id="JARKIE010000013">
    <property type="protein sequence ID" value="KAJ7703305.1"/>
    <property type="molecule type" value="Genomic_DNA"/>
</dbReference>